<gene>
    <name evidence="1" type="ORF">ABV408_06615</name>
</gene>
<dbReference type="AlphaFoldDB" id="A0AB74UHM5"/>
<dbReference type="EMBL" id="CP159578">
    <property type="protein sequence ID" value="XCJ80854.1"/>
    <property type="molecule type" value="Genomic_DNA"/>
</dbReference>
<evidence type="ECO:0000313" key="1">
    <source>
        <dbReference type="EMBL" id="XCJ80854.1"/>
    </source>
</evidence>
<name>A0AB74UHM5_9GAMM</name>
<accession>A0AB74UHM5</accession>
<protein>
    <submittedName>
        <fullName evidence="1">Uncharacterized protein</fullName>
    </submittedName>
</protein>
<reference evidence="1" key="1">
    <citation type="submission" date="2024-06" db="EMBL/GenBank/DDBJ databases">
        <title>Complete genome of Salinicola endophyticus HNIBRBA4755.</title>
        <authorList>
            <person name="Shin S.Y."/>
            <person name="Kang H."/>
            <person name="Song J."/>
        </authorList>
    </citation>
    <scope>NUCLEOTIDE SEQUENCE</scope>
    <source>
        <strain evidence="1">HNIBRBA4755</strain>
    </source>
</reference>
<proteinExistence type="predicted"/>
<dbReference type="RefSeq" id="WP_353981663.1">
    <property type="nucleotide sequence ID" value="NZ_CP159578.1"/>
</dbReference>
<organism evidence="1">
    <name type="scientific">Salinicola endophyticus</name>
    <dbReference type="NCBI Taxonomy" id="1949083"/>
    <lineage>
        <taxon>Bacteria</taxon>
        <taxon>Pseudomonadati</taxon>
        <taxon>Pseudomonadota</taxon>
        <taxon>Gammaproteobacteria</taxon>
        <taxon>Oceanospirillales</taxon>
        <taxon>Halomonadaceae</taxon>
        <taxon>Salinicola</taxon>
    </lineage>
</organism>
<sequence>MTATQHITTTTPPHLSVVQPDGRAGFGALRAELHARCADEDLAALWAGLKLAERKALAASAGLEARDALRSIESMSQTDRDAIRAAIGRMSHYAQGLRGQLMPRQVSHPSRALAANARRALDDGDTRAARHWLDLIEQGAK</sequence>